<dbReference type="GeneID" id="10326666"/>
<sequence length="919" mass="95648">MGAQGYIGRSPGDSSNIIARQTYTPTGITTDFTFASTYSVGYIDVYLNGVRLVEGNDFTATDGSVVGLTTHAQNGDIIELVAYKAFNATNVTAANNNFSVGGNLSVTGVSTFTGAITATGGITGAVTGDATGLTGTPDITIRNLTGVAATFTGVLSYDDVTNVDSVGYATFRSGINVQGAGSTTTTLNVSGVTTMTGDANFGSVLNIDDSIVHSGDSNTKIRFPAADTFTVETGGSERLRVTSAGNLGIGTVDPASDLQVASYGDHGKIRVESSGDGNRAGVEFFRESSAGTGKGAAGIWVESETGNSSGELRFGTASNASLQSFQTRMILDSSGDLGIGTDNPSAKLHVENNAANATIARFESNMGTNNNRGISIKSPVSDSASEPFIFDTGNAYQFQCDSTSALHINFDRNIGINTDNPLQKLHLVDDTSANIYLQTHNTSIGSSAGVYFRTSNSSTQDGFFKSAIVLEDDGTSHARGKLHILQDNTADSSNATLVDSVVTITQSGSVGIGTTVPQEQLHIFGTSDFVVDTDSATLRFGSYGEHDIALVTGRNTSAGSSRLYIENGDGEALRIDSNGQIGIGTDDPQQFVHIHDEGNSGIVTTRIQQVSSNTPTDGGAFLQLGGTRSNGTFGHYGGIFGGRRNQAGDNTGYLALHVDNNDGASMSERVRITHQGRIGIGTESPDGFLVIQGNSNDSTVPSIRLQDGTDARQVSITNNSGDFVVATHGVDNSHHGQIKIFEGGQISLLNGGASGSLTERLRIATDGSVTKPTNPLFKSNMGAVYGSGGSLITSPSTAILQSAAEIDVGNTSWTTSGSNAYTFVCPVAGVYAVHAHMSLDDISEGNRVIFVIGYTAGGGNLPLSSYVEVMDTNVHDYQNYSYYNTWNFSAGTRIGFGINSGSGGTLSGFNSQWGIHLLQ</sequence>
<dbReference type="RefSeq" id="YP_004322190.1">
    <property type="nucleotide sequence ID" value="NC_015279.1"/>
</dbReference>
<organism evidence="1 2">
    <name type="scientific">Synechococcus phage S-SM2</name>
    <dbReference type="NCBI Taxonomy" id="444860"/>
    <lineage>
        <taxon>Viruses</taxon>
        <taxon>Duplodnaviria</taxon>
        <taxon>Heunggongvirae</taxon>
        <taxon>Uroviricota</taxon>
        <taxon>Caudoviricetes</taxon>
        <taxon>Pantevenvirales</taxon>
        <taxon>Kyanoviridae</taxon>
        <taxon>Nilusvirus</taxon>
        <taxon>Nilusvirus ssm2</taxon>
    </lineage>
</organism>
<proteinExistence type="predicted"/>
<accession>E3SIS8</accession>
<gene>
    <name evidence="1" type="ORF">SSM2_034</name>
</gene>
<name>E3SIS8_9CAUD</name>
<keyword evidence="2" id="KW-1185">Reference proteome</keyword>
<dbReference type="EMBL" id="GU071095">
    <property type="protein sequence ID" value="ADO97376.1"/>
    <property type="molecule type" value="Genomic_DNA"/>
</dbReference>
<dbReference type="KEGG" id="vg:10326666"/>
<dbReference type="Proteomes" id="UP000006524">
    <property type="component" value="Segment"/>
</dbReference>
<evidence type="ECO:0000313" key="1">
    <source>
        <dbReference type="EMBL" id="ADO97376.1"/>
    </source>
</evidence>
<protein>
    <submittedName>
        <fullName evidence="1">Phage tail fiber-like protein</fullName>
    </submittedName>
</protein>
<dbReference type="OrthoDB" id="26655at28883"/>
<reference evidence="1 2" key="1">
    <citation type="journal article" date="2010" name="Environ. Microbiol.">
        <title>Genomic analysis of oceanic cyanobacterial myoviruses compared with T4-like myoviruses from diverse hosts and environments.</title>
        <authorList>
            <person name="Sullivan M.B."/>
            <person name="Huang K.H."/>
            <person name="Ignacio-Espinoza J.C."/>
            <person name="Berlin A.M."/>
            <person name="Kelly L."/>
            <person name="Weigele P.R."/>
            <person name="DeFrancesco A.S."/>
            <person name="Kern S.E."/>
            <person name="Thompson L.R."/>
            <person name="Young S."/>
            <person name="Yandava C."/>
            <person name="Fu R."/>
            <person name="Krastins B."/>
            <person name="Chase M."/>
            <person name="Sarracino D."/>
            <person name="Osburne M.S."/>
            <person name="Henn M.R."/>
            <person name="Chisholm S.W."/>
        </authorList>
    </citation>
    <scope>NUCLEOTIDE SEQUENCE [LARGE SCALE GENOMIC DNA]</scope>
    <source>
        <strain evidence="1">8017-1</strain>
    </source>
</reference>
<evidence type="ECO:0000313" key="2">
    <source>
        <dbReference type="Proteomes" id="UP000006524"/>
    </source>
</evidence>